<feature type="domain" description="UspA" evidence="1">
    <location>
        <begin position="5"/>
        <end position="123"/>
    </location>
</feature>
<accession>A0A5F0KCT8</accession>
<evidence type="ECO:0000313" key="5">
    <source>
        <dbReference type="Proteomes" id="UP000297914"/>
    </source>
</evidence>
<dbReference type="Proteomes" id="UP000297720">
    <property type="component" value="Unassembled WGS sequence"/>
</dbReference>
<comment type="caution">
    <text evidence="3">The sequence shown here is derived from an EMBL/GenBank/DDBJ whole genome shotgun (WGS) entry which is preliminary data.</text>
</comment>
<name>A0A5F0KCT8_9GAMM</name>
<dbReference type="Pfam" id="PF00582">
    <property type="entry name" value="Usp"/>
    <property type="match status" value="1"/>
</dbReference>
<organism evidence="3 5">
    <name type="scientific">Aeromonas taiwanensis</name>
    <dbReference type="NCBI Taxonomy" id="633417"/>
    <lineage>
        <taxon>Bacteria</taxon>
        <taxon>Pseudomonadati</taxon>
        <taxon>Pseudomonadota</taxon>
        <taxon>Gammaproteobacteria</taxon>
        <taxon>Aeromonadales</taxon>
        <taxon>Aeromonadaceae</taxon>
        <taxon>Aeromonas</taxon>
    </lineage>
</organism>
<evidence type="ECO:0000313" key="3">
    <source>
        <dbReference type="EMBL" id="TFF82358.1"/>
    </source>
</evidence>
<keyword evidence="4" id="KW-1185">Reference proteome</keyword>
<dbReference type="InterPro" id="IPR006016">
    <property type="entry name" value="UspA"/>
</dbReference>
<dbReference type="RefSeq" id="WP_134695195.1">
    <property type="nucleotide sequence ID" value="NZ_CALKSX010000121.1"/>
</dbReference>
<dbReference type="Proteomes" id="UP000297914">
    <property type="component" value="Unassembled WGS sequence"/>
</dbReference>
<dbReference type="Gene3D" id="3.40.50.620">
    <property type="entry name" value="HUPs"/>
    <property type="match status" value="1"/>
</dbReference>
<evidence type="ECO:0000313" key="2">
    <source>
        <dbReference type="EMBL" id="TFF78118.1"/>
    </source>
</evidence>
<gene>
    <name evidence="2" type="ORF">DRM93_06395</name>
    <name evidence="3" type="ORF">DRM94_06395</name>
</gene>
<dbReference type="InterPro" id="IPR014729">
    <property type="entry name" value="Rossmann-like_a/b/a_fold"/>
</dbReference>
<protein>
    <submittedName>
        <fullName evidence="3">Universal stress protein</fullName>
    </submittedName>
</protein>
<dbReference type="OrthoDB" id="5592637at2"/>
<dbReference type="EMBL" id="QORL01000009">
    <property type="protein sequence ID" value="TFF78118.1"/>
    <property type="molecule type" value="Genomic_DNA"/>
</dbReference>
<sequence>MSSTHIVLLLEGKDYEQETLAKASRLAQGLGGKLTLLHLTHSSQVRRTSLSLSQEERSVQATLDAKAIISELITLPPHPVDYQCLVVDDVVLDLRRWLTAHPTDLLLVGSRHHWMEGSLARLLIYKLPVDIQVCHEPHAEQLKAVG</sequence>
<dbReference type="SUPFAM" id="SSF52402">
    <property type="entry name" value="Adenine nucleotide alpha hydrolases-like"/>
    <property type="match status" value="1"/>
</dbReference>
<dbReference type="AlphaFoldDB" id="A0A5F0KCT8"/>
<dbReference type="EMBL" id="QORK01000009">
    <property type="protein sequence ID" value="TFF82358.1"/>
    <property type="molecule type" value="Genomic_DNA"/>
</dbReference>
<reference evidence="3 5" key="1">
    <citation type="submission" date="2018-06" db="EMBL/GenBank/DDBJ databases">
        <title>Occurrence of a novel blaKPC-2- and qnrS2- harbouring IncP6 plasmid from Aeromonas taiwanensis isolates recovered from the river sediments.</title>
        <authorList>
            <person name="Zheng B."/>
            <person name="Yu X."/>
            <person name="Xiao Y."/>
        </authorList>
    </citation>
    <scope>NUCLEOTIDE SEQUENCE [LARGE SCALE GENOMIC DNA]</scope>
    <source>
        <strain evidence="2 4">1713</strain>
        <strain evidence="3 5">198</strain>
    </source>
</reference>
<evidence type="ECO:0000259" key="1">
    <source>
        <dbReference type="Pfam" id="PF00582"/>
    </source>
</evidence>
<evidence type="ECO:0000313" key="4">
    <source>
        <dbReference type="Proteomes" id="UP000297720"/>
    </source>
</evidence>
<proteinExistence type="predicted"/>